<name>A0A0Q3USJ3_AMAAE</name>
<evidence type="ECO:0000256" key="1">
    <source>
        <dbReference type="SAM" id="MobiDB-lite"/>
    </source>
</evidence>
<dbReference type="EMBL" id="LMAW01002503">
    <property type="protein sequence ID" value="KQK80866.1"/>
    <property type="molecule type" value="Genomic_DNA"/>
</dbReference>
<feature type="region of interest" description="Disordered" evidence="1">
    <location>
        <begin position="48"/>
        <end position="67"/>
    </location>
</feature>
<organism evidence="2 3">
    <name type="scientific">Amazona aestiva</name>
    <name type="common">Blue-fronted Amazon parrot</name>
    <dbReference type="NCBI Taxonomy" id="12930"/>
    <lineage>
        <taxon>Eukaryota</taxon>
        <taxon>Metazoa</taxon>
        <taxon>Chordata</taxon>
        <taxon>Craniata</taxon>
        <taxon>Vertebrata</taxon>
        <taxon>Euteleostomi</taxon>
        <taxon>Archelosauria</taxon>
        <taxon>Archosauria</taxon>
        <taxon>Dinosauria</taxon>
        <taxon>Saurischia</taxon>
        <taxon>Theropoda</taxon>
        <taxon>Coelurosauria</taxon>
        <taxon>Aves</taxon>
        <taxon>Neognathae</taxon>
        <taxon>Neoaves</taxon>
        <taxon>Telluraves</taxon>
        <taxon>Australaves</taxon>
        <taxon>Psittaciformes</taxon>
        <taxon>Psittacidae</taxon>
        <taxon>Amazona</taxon>
    </lineage>
</organism>
<accession>A0A0Q3USJ3</accession>
<feature type="compositionally biased region" description="Polar residues" evidence="1">
    <location>
        <begin position="48"/>
        <end position="60"/>
    </location>
</feature>
<evidence type="ECO:0000313" key="3">
    <source>
        <dbReference type="Proteomes" id="UP000051836"/>
    </source>
</evidence>
<keyword evidence="3" id="KW-1185">Reference proteome</keyword>
<dbReference type="Proteomes" id="UP000051836">
    <property type="component" value="Unassembled WGS sequence"/>
</dbReference>
<evidence type="ECO:0000313" key="2">
    <source>
        <dbReference type="EMBL" id="KQK80866.1"/>
    </source>
</evidence>
<comment type="caution">
    <text evidence="2">The sequence shown here is derived from an EMBL/GenBank/DDBJ whole genome shotgun (WGS) entry which is preliminary data.</text>
</comment>
<gene>
    <name evidence="2" type="ORF">AAES_88475</name>
</gene>
<reference evidence="2 3" key="1">
    <citation type="submission" date="2015-10" db="EMBL/GenBank/DDBJ databases">
        <authorList>
            <person name="Gilbert D.G."/>
        </authorList>
    </citation>
    <scope>NUCLEOTIDE SEQUENCE [LARGE SCALE GENOMIC DNA]</scope>
    <source>
        <strain evidence="2">FVVF132</strain>
    </source>
</reference>
<dbReference type="AlphaFoldDB" id="A0A0Q3USJ3"/>
<sequence>MSKSALWHMETAKGPGYRPPLASEVQLDDKWVRKISAKVVKVSESRSFGSGKVNATSPPGGQSYLGETETPRYLVNKTFSSLSYFVKLLPKIGCYD</sequence>
<proteinExistence type="predicted"/>
<protein>
    <submittedName>
        <fullName evidence="2">Uncharacterized protein</fullName>
    </submittedName>
</protein>